<comment type="caution">
    <text evidence="1">The sequence shown here is derived from an EMBL/GenBank/DDBJ whole genome shotgun (WGS) entry which is preliminary data.</text>
</comment>
<dbReference type="OrthoDB" id="1102599at2759"/>
<name>A0A7J0DS66_9ERIC</name>
<proteinExistence type="predicted"/>
<gene>
    <name evidence="1" type="ORF">Acr_00g0073700</name>
</gene>
<reference evidence="2" key="1">
    <citation type="submission" date="2019-07" db="EMBL/GenBank/DDBJ databases">
        <title>De Novo Assembly of kiwifruit Actinidia rufa.</title>
        <authorList>
            <person name="Sugita-Konishi S."/>
            <person name="Sato K."/>
            <person name="Mori E."/>
            <person name="Abe Y."/>
            <person name="Kisaki G."/>
            <person name="Hamano K."/>
            <person name="Suezawa K."/>
            <person name="Otani M."/>
            <person name="Fukuda T."/>
            <person name="Manabe T."/>
            <person name="Gomi K."/>
            <person name="Tabuchi M."/>
            <person name="Akimitsu K."/>
            <person name="Kataoka I."/>
        </authorList>
    </citation>
    <scope>NUCLEOTIDE SEQUENCE [LARGE SCALE GENOMIC DNA]</scope>
    <source>
        <strain evidence="2">cv. Fuchu</strain>
    </source>
</reference>
<sequence>MELNRAQQLVHDNAALAKFKRNHEIPNDVLINRPGQHKVATTIRGMNDGIPIHTWLIHQARLRFPVSPILYEVMAHGGLTFIQVTMYFVRTMLVVDNLIR</sequence>
<dbReference type="Proteomes" id="UP000585474">
    <property type="component" value="Unassembled WGS sequence"/>
</dbReference>
<protein>
    <submittedName>
        <fullName evidence="1">Uncharacterized protein</fullName>
    </submittedName>
</protein>
<evidence type="ECO:0000313" key="2">
    <source>
        <dbReference type="Proteomes" id="UP000585474"/>
    </source>
</evidence>
<evidence type="ECO:0000313" key="1">
    <source>
        <dbReference type="EMBL" id="GFS41314.1"/>
    </source>
</evidence>
<dbReference type="EMBL" id="BJWL01000371">
    <property type="protein sequence ID" value="GFS41314.1"/>
    <property type="molecule type" value="Genomic_DNA"/>
</dbReference>
<organism evidence="1 2">
    <name type="scientific">Actinidia rufa</name>
    <dbReference type="NCBI Taxonomy" id="165716"/>
    <lineage>
        <taxon>Eukaryota</taxon>
        <taxon>Viridiplantae</taxon>
        <taxon>Streptophyta</taxon>
        <taxon>Embryophyta</taxon>
        <taxon>Tracheophyta</taxon>
        <taxon>Spermatophyta</taxon>
        <taxon>Magnoliopsida</taxon>
        <taxon>eudicotyledons</taxon>
        <taxon>Gunneridae</taxon>
        <taxon>Pentapetalae</taxon>
        <taxon>asterids</taxon>
        <taxon>Ericales</taxon>
        <taxon>Actinidiaceae</taxon>
        <taxon>Actinidia</taxon>
    </lineage>
</organism>
<dbReference type="AlphaFoldDB" id="A0A7J0DS66"/>
<accession>A0A7J0DS66</accession>
<keyword evidence="2" id="KW-1185">Reference proteome</keyword>